<keyword evidence="1 2" id="KW-0238">DNA-binding</keyword>
<evidence type="ECO:0000259" key="3">
    <source>
        <dbReference type="PROSITE" id="PS50977"/>
    </source>
</evidence>
<dbReference type="InterPro" id="IPR050109">
    <property type="entry name" value="HTH-type_TetR-like_transc_reg"/>
</dbReference>
<dbReference type="AlphaFoldDB" id="A0A5D3WJJ3"/>
<dbReference type="InterPro" id="IPR001647">
    <property type="entry name" value="HTH_TetR"/>
</dbReference>
<dbReference type="Pfam" id="PF17939">
    <property type="entry name" value="TetR_C_30"/>
    <property type="match status" value="1"/>
</dbReference>
<dbReference type="RefSeq" id="WP_187426676.1">
    <property type="nucleotide sequence ID" value="NZ_VNIB01000004.1"/>
</dbReference>
<feature type="domain" description="HTH tetR-type" evidence="3">
    <location>
        <begin position="4"/>
        <end position="64"/>
    </location>
</feature>
<feature type="DNA-binding region" description="H-T-H motif" evidence="2">
    <location>
        <begin position="27"/>
        <end position="46"/>
    </location>
</feature>
<dbReference type="InterPro" id="IPR041586">
    <property type="entry name" value="PsrA_TetR_C"/>
</dbReference>
<dbReference type="Gene3D" id="1.10.357.10">
    <property type="entry name" value="Tetracycline Repressor, domain 2"/>
    <property type="match status" value="1"/>
</dbReference>
<dbReference type="Proteomes" id="UP000324159">
    <property type="component" value="Unassembled WGS sequence"/>
</dbReference>
<proteinExistence type="predicted"/>
<evidence type="ECO:0000313" key="5">
    <source>
        <dbReference type="Proteomes" id="UP000324159"/>
    </source>
</evidence>
<dbReference type="PRINTS" id="PR00455">
    <property type="entry name" value="HTHTETR"/>
</dbReference>
<dbReference type="InterPro" id="IPR009057">
    <property type="entry name" value="Homeodomain-like_sf"/>
</dbReference>
<dbReference type="PROSITE" id="PS01081">
    <property type="entry name" value="HTH_TETR_1"/>
    <property type="match status" value="1"/>
</dbReference>
<dbReference type="Pfam" id="PF00440">
    <property type="entry name" value="TetR_N"/>
    <property type="match status" value="1"/>
</dbReference>
<dbReference type="EMBL" id="VNIB01000004">
    <property type="protein sequence ID" value="TYO99093.1"/>
    <property type="molecule type" value="Genomic_DNA"/>
</dbReference>
<dbReference type="InterPro" id="IPR023772">
    <property type="entry name" value="DNA-bd_HTH_TetR-type_CS"/>
</dbReference>
<dbReference type="SUPFAM" id="SSF46689">
    <property type="entry name" value="Homeodomain-like"/>
    <property type="match status" value="1"/>
</dbReference>
<protein>
    <submittedName>
        <fullName evidence="4">TetR family transcriptional regulator</fullName>
    </submittedName>
</protein>
<accession>A0A5D3WJJ3</accession>
<evidence type="ECO:0000256" key="2">
    <source>
        <dbReference type="PROSITE-ProRule" id="PRU00335"/>
    </source>
</evidence>
<dbReference type="PANTHER" id="PTHR30055:SF235">
    <property type="entry name" value="TRANSCRIPTIONAL REGULATORY PROTEIN"/>
    <property type="match status" value="1"/>
</dbReference>
<reference evidence="4 5" key="1">
    <citation type="submission" date="2019-07" db="EMBL/GenBank/DDBJ databases">
        <title>Genomic Encyclopedia of Type Strains, Phase IV (KMG-IV): sequencing the most valuable type-strain genomes for metagenomic binning, comparative biology and taxonomic classification.</title>
        <authorList>
            <person name="Goeker M."/>
        </authorList>
    </citation>
    <scope>NUCLEOTIDE SEQUENCE [LARGE SCALE GENOMIC DNA]</scope>
    <source>
        <strain evidence="4 5">SS015</strain>
    </source>
</reference>
<organism evidence="4 5">
    <name type="scientific">Geothermobacter ehrlichii</name>
    <dbReference type="NCBI Taxonomy" id="213224"/>
    <lineage>
        <taxon>Bacteria</taxon>
        <taxon>Pseudomonadati</taxon>
        <taxon>Thermodesulfobacteriota</taxon>
        <taxon>Desulfuromonadia</taxon>
        <taxon>Desulfuromonadales</taxon>
        <taxon>Geothermobacteraceae</taxon>
        <taxon>Geothermobacter</taxon>
    </lineage>
</organism>
<dbReference type="PANTHER" id="PTHR30055">
    <property type="entry name" value="HTH-TYPE TRANSCRIPTIONAL REGULATOR RUTR"/>
    <property type="match status" value="1"/>
</dbReference>
<dbReference type="GO" id="GO:0000976">
    <property type="term" value="F:transcription cis-regulatory region binding"/>
    <property type="evidence" value="ECO:0007669"/>
    <property type="project" value="TreeGrafter"/>
</dbReference>
<evidence type="ECO:0000256" key="1">
    <source>
        <dbReference type="ARBA" id="ARBA00023125"/>
    </source>
</evidence>
<gene>
    <name evidence="4" type="ORF">EDC39_104217</name>
</gene>
<dbReference type="GO" id="GO:0003700">
    <property type="term" value="F:DNA-binding transcription factor activity"/>
    <property type="evidence" value="ECO:0007669"/>
    <property type="project" value="TreeGrafter"/>
</dbReference>
<evidence type="ECO:0000313" key="4">
    <source>
        <dbReference type="EMBL" id="TYO99093.1"/>
    </source>
</evidence>
<dbReference type="PROSITE" id="PS50977">
    <property type="entry name" value="HTH_TETR_2"/>
    <property type="match status" value="1"/>
</dbReference>
<dbReference type="SUPFAM" id="SSF48498">
    <property type="entry name" value="Tetracyclin repressor-like, C-terminal domain"/>
    <property type="match status" value="1"/>
</dbReference>
<keyword evidence="5" id="KW-1185">Reference proteome</keyword>
<sequence>MSQPDTKTRILDAAEELFARSGFHATSLRMITGHAGVNLAAVNYHFGSKEELLEAVIERRLAPLNRQRLALLDSELALARRAGRRPDPRELMRALIEPTIRLRDQGAGPERFITLVGRILADPEGVGRDIFLCQMGPFISRLFEALHQALPQVSRTLLFWRLHFAIGSLSHVMRCHDRHIQLPAGVEARLDTARLAEVLLAYTLAGMEVPE</sequence>
<dbReference type="InterPro" id="IPR036271">
    <property type="entry name" value="Tet_transcr_reg_TetR-rel_C_sf"/>
</dbReference>
<name>A0A5D3WJJ3_9BACT</name>
<comment type="caution">
    <text evidence="4">The sequence shown here is derived from an EMBL/GenBank/DDBJ whole genome shotgun (WGS) entry which is preliminary data.</text>
</comment>